<feature type="binding site" description="axial binding residue" evidence="9">
    <location>
        <position position="448"/>
    </location>
    <ligand>
        <name>heme</name>
        <dbReference type="ChEBI" id="CHEBI:30413"/>
    </ligand>
    <ligandPart>
        <name>Fe</name>
        <dbReference type="ChEBI" id="CHEBI:18248"/>
    </ligandPart>
</feature>
<evidence type="ECO:0000256" key="2">
    <source>
        <dbReference type="ARBA" id="ARBA00005179"/>
    </source>
</evidence>
<evidence type="ECO:0000256" key="6">
    <source>
        <dbReference type="ARBA" id="ARBA00023002"/>
    </source>
</evidence>
<dbReference type="SUPFAM" id="SSF48264">
    <property type="entry name" value="Cytochrome P450"/>
    <property type="match status" value="1"/>
</dbReference>
<evidence type="ECO:0000256" key="10">
    <source>
        <dbReference type="SAM" id="Phobius"/>
    </source>
</evidence>
<gene>
    <name evidence="11" type="ORF">LX32DRAFT_730838</name>
</gene>
<evidence type="ECO:0000256" key="4">
    <source>
        <dbReference type="ARBA" id="ARBA00022617"/>
    </source>
</evidence>
<dbReference type="InterPro" id="IPR036396">
    <property type="entry name" value="Cyt_P450_sf"/>
</dbReference>
<dbReference type="GO" id="GO:0005506">
    <property type="term" value="F:iron ion binding"/>
    <property type="evidence" value="ECO:0007669"/>
    <property type="project" value="InterPro"/>
</dbReference>
<comment type="caution">
    <text evidence="11">The sequence shown here is derived from an EMBL/GenBank/DDBJ whole genome shotgun (WGS) entry which is preliminary data.</text>
</comment>
<keyword evidence="10" id="KW-1133">Transmembrane helix</keyword>
<dbReference type="Gene3D" id="1.10.630.10">
    <property type="entry name" value="Cytochrome P450"/>
    <property type="match status" value="1"/>
</dbReference>
<evidence type="ECO:0000256" key="3">
    <source>
        <dbReference type="ARBA" id="ARBA00010617"/>
    </source>
</evidence>
<evidence type="ECO:0000256" key="5">
    <source>
        <dbReference type="ARBA" id="ARBA00022723"/>
    </source>
</evidence>
<dbReference type="GO" id="GO:0016705">
    <property type="term" value="F:oxidoreductase activity, acting on paired donors, with incorporation or reduction of molecular oxygen"/>
    <property type="evidence" value="ECO:0007669"/>
    <property type="project" value="InterPro"/>
</dbReference>
<dbReference type="AlphaFoldDB" id="A0AAD9HAA0"/>
<keyword evidence="5 9" id="KW-0479">Metal-binding</keyword>
<keyword evidence="10" id="KW-0472">Membrane</keyword>
<dbReference type="InterPro" id="IPR050121">
    <property type="entry name" value="Cytochrome_P450_monoxygenase"/>
</dbReference>
<comment type="similarity">
    <text evidence="3">Belongs to the cytochrome P450 family.</text>
</comment>
<comment type="pathway">
    <text evidence="2">Secondary metabolite biosynthesis.</text>
</comment>
<dbReference type="GO" id="GO:0020037">
    <property type="term" value="F:heme binding"/>
    <property type="evidence" value="ECO:0007669"/>
    <property type="project" value="InterPro"/>
</dbReference>
<keyword evidence="7 9" id="KW-0408">Iron</keyword>
<feature type="transmembrane region" description="Helical" evidence="10">
    <location>
        <begin position="12"/>
        <end position="30"/>
    </location>
</feature>
<proteinExistence type="inferred from homology"/>
<dbReference type="PANTHER" id="PTHR24305:SF162">
    <property type="entry name" value="P450, PUTATIVE (EUROFUNG)-RELATED"/>
    <property type="match status" value="1"/>
</dbReference>
<accession>A0AAD9HAA0</accession>
<protein>
    <submittedName>
        <fullName evidence="11">Cytochrome P450</fullName>
    </submittedName>
</protein>
<keyword evidence="12" id="KW-1185">Reference proteome</keyword>
<evidence type="ECO:0000313" key="11">
    <source>
        <dbReference type="EMBL" id="KAK2025340.1"/>
    </source>
</evidence>
<dbReference type="EMBL" id="MU842939">
    <property type="protein sequence ID" value="KAK2025340.1"/>
    <property type="molecule type" value="Genomic_DNA"/>
</dbReference>
<keyword evidence="8" id="KW-0503">Monooxygenase</keyword>
<name>A0AAD9HAA0_9PEZI</name>
<evidence type="ECO:0000256" key="9">
    <source>
        <dbReference type="PIRSR" id="PIRSR602401-1"/>
    </source>
</evidence>
<dbReference type="PRINTS" id="PR00463">
    <property type="entry name" value="EP450I"/>
</dbReference>
<keyword evidence="10" id="KW-0812">Transmembrane</keyword>
<evidence type="ECO:0000256" key="8">
    <source>
        <dbReference type="ARBA" id="ARBA00023033"/>
    </source>
</evidence>
<evidence type="ECO:0000256" key="1">
    <source>
        <dbReference type="ARBA" id="ARBA00001971"/>
    </source>
</evidence>
<reference evidence="11" key="1">
    <citation type="submission" date="2021-06" db="EMBL/GenBank/DDBJ databases">
        <title>Comparative genomics, transcriptomics and evolutionary studies reveal genomic signatures of adaptation to plant cell wall in hemibiotrophic fungi.</title>
        <authorList>
            <consortium name="DOE Joint Genome Institute"/>
            <person name="Baroncelli R."/>
            <person name="Diaz J.F."/>
            <person name="Benocci T."/>
            <person name="Peng M."/>
            <person name="Battaglia E."/>
            <person name="Haridas S."/>
            <person name="Andreopoulos W."/>
            <person name="Labutti K."/>
            <person name="Pangilinan J."/>
            <person name="Floch G.L."/>
            <person name="Makela M.R."/>
            <person name="Henrissat B."/>
            <person name="Grigoriev I.V."/>
            <person name="Crouch J.A."/>
            <person name="De Vries R.P."/>
            <person name="Sukno S.A."/>
            <person name="Thon M.R."/>
        </authorList>
    </citation>
    <scope>NUCLEOTIDE SEQUENCE</scope>
    <source>
        <strain evidence="11">MAFF235873</strain>
    </source>
</reference>
<keyword evidence="4 9" id="KW-0349">Heme</keyword>
<dbReference type="PRINTS" id="PR00385">
    <property type="entry name" value="P450"/>
</dbReference>
<dbReference type="InterPro" id="IPR002401">
    <property type="entry name" value="Cyt_P450_E_grp-I"/>
</dbReference>
<dbReference type="Pfam" id="PF00067">
    <property type="entry name" value="p450"/>
    <property type="match status" value="1"/>
</dbReference>
<keyword evidence="6" id="KW-0560">Oxidoreductase</keyword>
<dbReference type="InterPro" id="IPR001128">
    <property type="entry name" value="Cyt_P450"/>
</dbReference>
<organism evidence="11 12">
    <name type="scientific">Colletotrichum zoysiae</name>
    <dbReference type="NCBI Taxonomy" id="1216348"/>
    <lineage>
        <taxon>Eukaryota</taxon>
        <taxon>Fungi</taxon>
        <taxon>Dikarya</taxon>
        <taxon>Ascomycota</taxon>
        <taxon>Pezizomycotina</taxon>
        <taxon>Sordariomycetes</taxon>
        <taxon>Hypocreomycetidae</taxon>
        <taxon>Glomerellales</taxon>
        <taxon>Glomerellaceae</taxon>
        <taxon>Colletotrichum</taxon>
        <taxon>Colletotrichum graminicola species complex</taxon>
    </lineage>
</organism>
<sequence>MVVDHLMTDWKQAGLVAGALVVVFAMVVIYDCFFHPIAHIPGPVLAKFTPLWTMRALYRMRFNSELQALHQKYGPVVRVGPNEVSFASLEAETAIYAKQEDGQFSKDGTFLTLFSDLVLNAPTLITIGDPGIHKRLHKVIQQAFTPQALARQEAVQKFHIDMAMSEVDDHVKVGSTMDLANTLETMFWEIIGDLAFGEPLMAGKRPTYESLKQFGKASMPMIEALSFFLAIPGMAQAVGTVRSLVTSFMPFPSQISKLVPSAKLRDCVERQDGREDFLTAIMGSEKHGLTLDTDAFFSNAMGLTLAGYQTTATTLAATFYHILRFPDAYRKLCAEIRFNIASEDDITGERLIRLPFLNACIRETLRLLPPANGKTAQRTAPECTIAGFYIPAGTTVSADLYTIQRSPDNFADPSMFRPERWLDGIDSNEFKKDVRAAYRPFLIGARACIGRHMAQQSIRLIVAKLLWRYDFELVERDGFVWERDAGSSLIYTDYRIMVNLKKTSARA</sequence>
<dbReference type="Proteomes" id="UP001232148">
    <property type="component" value="Unassembled WGS sequence"/>
</dbReference>
<dbReference type="GO" id="GO:0004497">
    <property type="term" value="F:monooxygenase activity"/>
    <property type="evidence" value="ECO:0007669"/>
    <property type="project" value="UniProtKB-KW"/>
</dbReference>
<evidence type="ECO:0000256" key="7">
    <source>
        <dbReference type="ARBA" id="ARBA00023004"/>
    </source>
</evidence>
<comment type="cofactor">
    <cofactor evidence="1 9">
        <name>heme</name>
        <dbReference type="ChEBI" id="CHEBI:30413"/>
    </cofactor>
</comment>
<evidence type="ECO:0000313" key="12">
    <source>
        <dbReference type="Proteomes" id="UP001232148"/>
    </source>
</evidence>
<dbReference type="PANTHER" id="PTHR24305">
    <property type="entry name" value="CYTOCHROME P450"/>
    <property type="match status" value="1"/>
</dbReference>